<dbReference type="PIRSF" id="PIRSF006293">
    <property type="entry name" value="ExsB"/>
    <property type="match status" value="1"/>
</dbReference>
<accession>A0A410T7G0</accession>
<evidence type="ECO:0000256" key="7">
    <source>
        <dbReference type="ARBA" id="ARBA00037993"/>
    </source>
</evidence>
<evidence type="ECO:0000256" key="4">
    <source>
        <dbReference type="ARBA" id="ARBA00022741"/>
    </source>
</evidence>
<dbReference type="EMBL" id="MK408758">
    <property type="protein sequence ID" value="QAU04857.1"/>
    <property type="molecule type" value="Genomic_DNA"/>
</dbReference>
<evidence type="ECO:0000313" key="10">
    <source>
        <dbReference type="EMBL" id="QAU04857.1"/>
    </source>
</evidence>
<dbReference type="Pfam" id="PF06508">
    <property type="entry name" value="QueC"/>
    <property type="match status" value="1"/>
</dbReference>
<dbReference type="SUPFAM" id="SSF52402">
    <property type="entry name" value="Adenine nucleotide alpha hydrolases-like"/>
    <property type="match status" value="1"/>
</dbReference>
<sequence>MKDTVLSISGGLDSSALLFEYKDRIKIAVSFKYGSNHQDRELAAAKKVVEEVNKLGAEIEHRIIDLTTAFSTFKSALLSGSKAVPEAGSTEVSNVIVPFRNGIFLSILAGIAESEGCRFIAIANHSGDSNVFPDCRYDFIDAMFKAIGLGTEDKVQVFAPYTNITKTDLTIRGMANGLNPDWTYSCYKGGNKPCNVCPTCVDRNKAVQEAITVLKHFSS</sequence>
<comment type="catalytic activity">
    <reaction evidence="9">
        <text>7-carboxy-7-carbaguanine + NH4(+) + 2 ATP = 7-cyano-7-carbaguanine + 2 AMP + 2 diphosphate + 2 H(+)</text>
        <dbReference type="Rhea" id="RHEA:27982"/>
        <dbReference type="ChEBI" id="CHEBI:15378"/>
        <dbReference type="ChEBI" id="CHEBI:28938"/>
        <dbReference type="ChEBI" id="CHEBI:30616"/>
        <dbReference type="ChEBI" id="CHEBI:33019"/>
        <dbReference type="ChEBI" id="CHEBI:45075"/>
        <dbReference type="ChEBI" id="CHEBI:61036"/>
        <dbReference type="ChEBI" id="CHEBI:456215"/>
        <dbReference type="EC" id="6.3.4.20"/>
    </reaction>
</comment>
<proteinExistence type="inferred from homology"/>
<evidence type="ECO:0000256" key="6">
    <source>
        <dbReference type="ARBA" id="ARBA00022840"/>
    </source>
</evidence>
<dbReference type="CDD" id="cd01995">
    <property type="entry name" value="QueC-like"/>
    <property type="match status" value="1"/>
</dbReference>
<name>A0A410T7G0_9CAUD</name>
<keyword evidence="6" id="KW-0067">ATP-binding</keyword>
<keyword evidence="4" id="KW-0547">Nucleotide-binding</keyword>
<evidence type="ECO:0000256" key="9">
    <source>
        <dbReference type="ARBA" id="ARBA00047890"/>
    </source>
</evidence>
<dbReference type="EC" id="6.3.4.20" evidence="8"/>
<evidence type="ECO:0000256" key="1">
    <source>
        <dbReference type="ARBA" id="ARBA00005061"/>
    </source>
</evidence>
<keyword evidence="2" id="KW-0436">Ligase</keyword>
<comment type="similarity">
    <text evidence="7">Belongs to the QueC family.</text>
</comment>
<dbReference type="InterPro" id="IPR014729">
    <property type="entry name" value="Rossmann-like_a/b/a_fold"/>
</dbReference>
<evidence type="ECO:0000256" key="8">
    <source>
        <dbReference type="ARBA" id="ARBA00039149"/>
    </source>
</evidence>
<comment type="pathway">
    <text evidence="1">Purine metabolism; 7-cyano-7-deazaguanine biosynthesis.</text>
</comment>
<dbReference type="PANTHER" id="PTHR42914">
    <property type="entry name" value="7-CYANO-7-DEAZAGUANINE SYNTHASE"/>
    <property type="match status" value="1"/>
</dbReference>
<dbReference type="Gene3D" id="3.40.50.620">
    <property type="entry name" value="HUPs"/>
    <property type="match status" value="1"/>
</dbReference>
<reference evidence="10 11" key="1">
    <citation type="submission" date="2019-01" db="EMBL/GenBank/DDBJ databases">
        <title>Complete genome sequence of Campylobacter bacteriophage CP20.</title>
        <authorList>
            <person name="Connerton I.F."/>
        </authorList>
    </citation>
    <scope>NUCLEOTIDE SEQUENCE [LARGE SCALE GENOMIC DNA]</scope>
</reference>
<dbReference type="GO" id="GO:0046872">
    <property type="term" value="F:metal ion binding"/>
    <property type="evidence" value="ECO:0007669"/>
    <property type="project" value="UniProtKB-KW"/>
</dbReference>
<evidence type="ECO:0000256" key="3">
    <source>
        <dbReference type="ARBA" id="ARBA00022723"/>
    </source>
</evidence>
<organism evidence="10 11">
    <name type="scientific">Campylobacter phage CP20</name>
    <dbReference type="NCBI Taxonomy" id="2506428"/>
    <lineage>
        <taxon>Viruses</taxon>
        <taxon>Duplodnaviria</taxon>
        <taxon>Heunggongvirae</taxon>
        <taxon>Uroviricota</taxon>
        <taxon>Caudoviricetes</taxon>
        <taxon>Connertonviridae</taxon>
        <taxon>Firehammervirus</taxon>
        <taxon>Firehammervirus CPt10</taxon>
    </lineage>
</organism>
<dbReference type="Proteomes" id="UP000290538">
    <property type="component" value="Segment"/>
</dbReference>
<evidence type="ECO:0000256" key="5">
    <source>
        <dbReference type="ARBA" id="ARBA00022833"/>
    </source>
</evidence>
<keyword evidence="5" id="KW-0862">Zinc</keyword>
<dbReference type="InterPro" id="IPR018317">
    <property type="entry name" value="QueC"/>
</dbReference>
<evidence type="ECO:0000313" key="11">
    <source>
        <dbReference type="Proteomes" id="UP000290538"/>
    </source>
</evidence>
<dbReference type="PANTHER" id="PTHR42914:SF1">
    <property type="entry name" value="7-CYANO-7-DEAZAGUANINE SYNTHASE"/>
    <property type="match status" value="1"/>
</dbReference>
<evidence type="ECO:0000256" key="2">
    <source>
        <dbReference type="ARBA" id="ARBA00022598"/>
    </source>
</evidence>
<dbReference type="GO" id="GO:0005524">
    <property type="term" value="F:ATP binding"/>
    <property type="evidence" value="ECO:0007669"/>
    <property type="project" value="UniProtKB-KW"/>
</dbReference>
<keyword evidence="3" id="KW-0479">Metal-binding</keyword>
<dbReference type="GO" id="GO:0016874">
    <property type="term" value="F:ligase activity"/>
    <property type="evidence" value="ECO:0007669"/>
    <property type="project" value="UniProtKB-KW"/>
</dbReference>
<protein>
    <recommendedName>
        <fullName evidence="8">7-cyano-7-deazaguanine synthase</fullName>
        <ecNumber evidence="8">6.3.4.20</ecNumber>
    </recommendedName>
</protein>